<comment type="caution">
    <text evidence="1">The sequence shown here is derived from an EMBL/GenBank/DDBJ whole genome shotgun (WGS) entry which is preliminary data.</text>
</comment>
<sequence>MDRRINAEIKEERESAFRPHRRARLKKKCGVFAGETTSWYTHSVVRYESDLLEERLRVKSSRFPSAGAHLGAFPSAATLSAFIARHRESH</sequence>
<proteinExistence type="predicted"/>
<dbReference type="Proteomes" id="UP000314294">
    <property type="component" value="Unassembled WGS sequence"/>
</dbReference>
<keyword evidence="2" id="KW-1185">Reference proteome</keyword>
<protein>
    <submittedName>
        <fullName evidence="1">Uncharacterized protein</fullName>
    </submittedName>
</protein>
<accession>A0A4Z2EFC5</accession>
<gene>
    <name evidence="1" type="ORF">EYF80_062403</name>
</gene>
<dbReference type="AlphaFoldDB" id="A0A4Z2EFC5"/>
<organism evidence="1 2">
    <name type="scientific">Liparis tanakae</name>
    <name type="common">Tanaka's snailfish</name>
    <dbReference type="NCBI Taxonomy" id="230148"/>
    <lineage>
        <taxon>Eukaryota</taxon>
        <taxon>Metazoa</taxon>
        <taxon>Chordata</taxon>
        <taxon>Craniata</taxon>
        <taxon>Vertebrata</taxon>
        <taxon>Euteleostomi</taxon>
        <taxon>Actinopterygii</taxon>
        <taxon>Neopterygii</taxon>
        <taxon>Teleostei</taxon>
        <taxon>Neoteleostei</taxon>
        <taxon>Acanthomorphata</taxon>
        <taxon>Eupercaria</taxon>
        <taxon>Perciformes</taxon>
        <taxon>Cottioidei</taxon>
        <taxon>Cottales</taxon>
        <taxon>Liparidae</taxon>
        <taxon>Liparis</taxon>
    </lineage>
</organism>
<reference evidence="1 2" key="1">
    <citation type="submission" date="2019-03" db="EMBL/GenBank/DDBJ databases">
        <title>First draft genome of Liparis tanakae, snailfish: a comprehensive survey of snailfish specific genes.</title>
        <authorList>
            <person name="Kim W."/>
            <person name="Song I."/>
            <person name="Jeong J.-H."/>
            <person name="Kim D."/>
            <person name="Kim S."/>
            <person name="Ryu S."/>
            <person name="Song J.Y."/>
            <person name="Lee S.K."/>
        </authorList>
    </citation>
    <scope>NUCLEOTIDE SEQUENCE [LARGE SCALE GENOMIC DNA]</scope>
    <source>
        <tissue evidence="1">Muscle</tissue>
    </source>
</reference>
<evidence type="ECO:0000313" key="1">
    <source>
        <dbReference type="EMBL" id="TNN27453.1"/>
    </source>
</evidence>
<dbReference type="EMBL" id="SRLO01008284">
    <property type="protein sequence ID" value="TNN27453.1"/>
    <property type="molecule type" value="Genomic_DNA"/>
</dbReference>
<evidence type="ECO:0000313" key="2">
    <source>
        <dbReference type="Proteomes" id="UP000314294"/>
    </source>
</evidence>
<name>A0A4Z2EFC5_9TELE</name>